<comment type="caution">
    <text evidence="4">The sequence shown here is derived from an EMBL/GenBank/DDBJ whole genome shotgun (WGS) entry which is preliminary data.</text>
</comment>
<feature type="compositionally biased region" description="Low complexity" evidence="2">
    <location>
        <begin position="44"/>
        <end position="90"/>
    </location>
</feature>
<feature type="compositionally biased region" description="Low complexity" evidence="2">
    <location>
        <begin position="121"/>
        <end position="132"/>
    </location>
</feature>
<dbReference type="Proteomes" id="UP000015100">
    <property type="component" value="Unassembled WGS sequence"/>
</dbReference>
<keyword evidence="1" id="KW-0863">Zinc-finger</keyword>
<reference evidence="4 5" key="1">
    <citation type="journal article" date="2013" name="PLoS Genet.">
        <title>Genomic mechanisms accounting for the adaptation to parasitism in nematode-trapping fungi.</title>
        <authorList>
            <person name="Meerupati T."/>
            <person name="Andersson K.M."/>
            <person name="Friman E."/>
            <person name="Kumar D."/>
            <person name="Tunlid A."/>
            <person name="Ahren D."/>
        </authorList>
    </citation>
    <scope>NUCLEOTIDE SEQUENCE [LARGE SCALE GENOMIC DNA]</scope>
    <source>
        <strain evidence="4 5">CBS 200.50</strain>
    </source>
</reference>
<evidence type="ECO:0000256" key="1">
    <source>
        <dbReference type="PROSITE-ProRule" id="PRU00047"/>
    </source>
</evidence>
<evidence type="ECO:0000256" key="2">
    <source>
        <dbReference type="SAM" id="MobiDB-lite"/>
    </source>
</evidence>
<feature type="compositionally biased region" description="Polar residues" evidence="2">
    <location>
        <begin position="163"/>
        <end position="172"/>
    </location>
</feature>
<feature type="compositionally biased region" description="Acidic residues" evidence="2">
    <location>
        <begin position="179"/>
        <end position="207"/>
    </location>
</feature>
<dbReference type="GO" id="GO:0008270">
    <property type="term" value="F:zinc ion binding"/>
    <property type="evidence" value="ECO:0007669"/>
    <property type="project" value="UniProtKB-KW"/>
</dbReference>
<keyword evidence="5" id="KW-1185">Reference proteome</keyword>
<dbReference type="GO" id="GO:0003676">
    <property type="term" value="F:nucleic acid binding"/>
    <property type="evidence" value="ECO:0007669"/>
    <property type="project" value="InterPro"/>
</dbReference>
<feature type="compositionally biased region" description="Polar residues" evidence="2">
    <location>
        <begin position="31"/>
        <end position="43"/>
    </location>
</feature>
<feature type="region of interest" description="Disordered" evidence="2">
    <location>
        <begin position="31"/>
        <end position="214"/>
    </location>
</feature>
<dbReference type="InterPro" id="IPR036875">
    <property type="entry name" value="Znf_CCHC_sf"/>
</dbReference>
<dbReference type="Pfam" id="PF00098">
    <property type="entry name" value="zf-CCHC"/>
    <property type="match status" value="1"/>
</dbReference>
<proteinExistence type="predicted"/>
<organism evidence="4 5">
    <name type="scientific">Dactylellina haptotyla (strain CBS 200.50)</name>
    <name type="common">Nematode-trapping fungus</name>
    <name type="synonym">Monacrosporium haptotylum</name>
    <dbReference type="NCBI Taxonomy" id="1284197"/>
    <lineage>
        <taxon>Eukaryota</taxon>
        <taxon>Fungi</taxon>
        <taxon>Dikarya</taxon>
        <taxon>Ascomycota</taxon>
        <taxon>Pezizomycotina</taxon>
        <taxon>Orbiliomycetes</taxon>
        <taxon>Orbiliales</taxon>
        <taxon>Orbiliaceae</taxon>
        <taxon>Dactylellina</taxon>
    </lineage>
</organism>
<feature type="compositionally biased region" description="Polar residues" evidence="2">
    <location>
        <begin position="91"/>
        <end position="111"/>
    </location>
</feature>
<keyword evidence="1" id="KW-0862">Zinc</keyword>
<dbReference type="AlphaFoldDB" id="S8BIH1"/>
<sequence>MTTYNPNIKYHKIKDLIIRLNDNLYQEHKANTPQYRNNHSRFPNQQRNQSNQRNNQPGFRNNNPGKRPPNNQNKPPQNPSNHSPNSPSHFQKPNNQWQQNGNKWTPRNTFGPSPMELGKTQNRPQRPGNRPPKSNKPVCYQCNQEGHIRRYCPANQRPKNVRIANQGTPQEQHNYEKQYEDEERQDYEEQQESYDEYTEESEDDYQSFEEHKEERNVRVTFHLPDKNNLSVDLALARVQAALERT</sequence>
<dbReference type="SMART" id="SM00343">
    <property type="entry name" value="ZnF_C2HC"/>
    <property type="match status" value="1"/>
</dbReference>
<accession>S8BIH1</accession>
<gene>
    <name evidence="4" type="ORF">H072_11651</name>
</gene>
<feature type="domain" description="CCHC-type" evidence="3">
    <location>
        <begin position="139"/>
        <end position="153"/>
    </location>
</feature>
<reference evidence="5" key="2">
    <citation type="submission" date="2013-04" db="EMBL/GenBank/DDBJ databases">
        <title>Genomic mechanisms accounting for the adaptation to parasitism in nematode-trapping fungi.</title>
        <authorList>
            <person name="Ahren D.G."/>
        </authorList>
    </citation>
    <scope>NUCLEOTIDE SEQUENCE [LARGE SCALE GENOMIC DNA]</scope>
    <source>
        <strain evidence="5">CBS 200.50</strain>
    </source>
</reference>
<name>S8BIH1_DACHA</name>
<dbReference type="HOGENOM" id="CLU_1133553_0_0_1"/>
<dbReference type="SUPFAM" id="SSF57756">
    <property type="entry name" value="Retrovirus zinc finger-like domains"/>
    <property type="match status" value="1"/>
</dbReference>
<protein>
    <recommendedName>
        <fullName evidence="3">CCHC-type domain-containing protein</fullName>
    </recommendedName>
</protein>
<dbReference type="InterPro" id="IPR001878">
    <property type="entry name" value="Znf_CCHC"/>
</dbReference>
<evidence type="ECO:0000313" key="4">
    <source>
        <dbReference type="EMBL" id="EPS35052.1"/>
    </source>
</evidence>
<evidence type="ECO:0000259" key="3">
    <source>
        <dbReference type="PROSITE" id="PS50158"/>
    </source>
</evidence>
<dbReference type="EMBL" id="AQGS01001280">
    <property type="protein sequence ID" value="EPS35052.1"/>
    <property type="molecule type" value="Genomic_DNA"/>
</dbReference>
<keyword evidence="1" id="KW-0479">Metal-binding</keyword>
<dbReference type="PROSITE" id="PS50158">
    <property type="entry name" value="ZF_CCHC"/>
    <property type="match status" value="1"/>
</dbReference>
<dbReference type="Gene3D" id="4.10.60.10">
    <property type="entry name" value="Zinc finger, CCHC-type"/>
    <property type="match status" value="1"/>
</dbReference>
<evidence type="ECO:0000313" key="5">
    <source>
        <dbReference type="Proteomes" id="UP000015100"/>
    </source>
</evidence>